<dbReference type="AlphaFoldDB" id="A0A4V4HPJ4"/>
<comment type="caution">
    <text evidence="2">The sequence shown here is derived from an EMBL/GenBank/DDBJ whole genome shotgun (WGS) entry which is preliminary data.</text>
</comment>
<dbReference type="OrthoDB" id="4548588at2"/>
<feature type="transmembrane region" description="Helical" evidence="1">
    <location>
        <begin position="35"/>
        <end position="59"/>
    </location>
</feature>
<sequence>MSTTRFPAVLDPALKAADPKEPTVNADRTARPATVTLAAALHFAIALAFASIPVVGLVFGADVQAAAEAETARQGQDPNLLAANGLAFDEHGVAIWAPFVIAAAIAAIGGLVLAGRRIGRLLAWIALPLVLAGNALIMAGNATAAAKVQAVFDASDDPAVRSLDTAALLDAAYAAYPQWLPALEAARLAIVVLGCLLGVILLALPAARAHFAKR</sequence>
<proteinExistence type="predicted"/>
<evidence type="ECO:0000313" key="2">
    <source>
        <dbReference type="EMBL" id="THV30196.1"/>
    </source>
</evidence>
<keyword evidence="1" id="KW-1133">Transmembrane helix</keyword>
<reference evidence="2 3" key="1">
    <citation type="journal article" date="2018" name="Int. J. Syst. Evol. Microbiol.">
        <title>Glycomyces paridis sp. nov., isolated from the medicinal plant Paris polyphylla.</title>
        <authorList>
            <person name="Fang X.M."/>
            <person name="Bai J.L."/>
            <person name="Su J."/>
            <person name="Zhao L.L."/>
            <person name="Liu H.Y."/>
            <person name="Ma B.P."/>
            <person name="Zhang Y.Q."/>
            <person name="Yu L.Y."/>
        </authorList>
    </citation>
    <scope>NUCLEOTIDE SEQUENCE [LARGE SCALE GENOMIC DNA]</scope>
    <source>
        <strain evidence="2 3">CPCC 204357</strain>
    </source>
</reference>
<keyword evidence="3" id="KW-1185">Reference proteome</keyword>
<gene>
    <name evidence="2" type="ORF">E9998_07440</name>
</gene>
<keyword evidence="1" id="KW-0812">Transmembrane</keyword>
<keyword evidence="1" id="KW-0472">Membrane</keyword>
<name>A0A4V4HPJ4_9ACTN</name>
<evidence type="ECO:0000313" key="3">
    <source>
        <dbReference type="Proteomes" id="UP000305792"/>
    </source>
</evidence>
<feature type="transmembrane region" description="Helical" evidence="1">
    <location>
        <begin position="121"/>
        <end position="139"/>
    </location>
</feature>
<dbReference type="Proteomes" id="UP000305792">
    <property type="component" value="Unassembled WGS sequence"/>
</dbReference>
<feature type="transmembrane region" description="Helical" evidence="1">
    <location>
        <begin position="93"/>
        <end position="114"/>
    </location>
</feature>
<evidence type="ECO:0000256" key="1">
    <source>
        <dbReference type="SAM" id="Phobius"/>
    </source>
</evidence>
<organism evidence="2 3">
    <name type="scientific">Glycomyces paridis</name>
    <dbReference type="NCBI Taxonomy" id="2126555"/>
    <lineage>
        <taxon>Bacteria</taxon>
        <taxon>Bacillati</taxon>
        <taxon>Actinomycetota</taxon>
        <taxon>Actinomycetes</taxon>
        <taxon>Glycomycetales</taxon>
        <taxon>Glycomycetaceae</taxon>
        <taxon>Glycomyces</taxon>
    </lineage>
</organism>
<feature type="transmembrane region" description="Helical" evidence="1">
    <location>
        <begin position="185"/>
        <end position="204"/>
    </location>
</feature>
<dbReference type="EMBL" id="STGX01000004">
    <property type="protein sequence ID" value="THV30196.1"/>
    <property type="molecule type" value="Genomic_DNA"/>
</dbReference>
<dbReference type="RefSeq" id="WP_136529069.1">
    <property type="nucleotide sequence ID" value="NZ_STGX01000004.1"/>
</dbReference>
<protein>
    <submittedName>
        <fullName evidence="2">Uncharacterized protein</fullName>
    </submittedName>
</protein>
<accession>A0A4V4HPJ4</accession>